<evidence type="ECO:0000313" key="5">
    <source>
        <dbReference type="Proteomes" id="UP000006377"/>
    </source>
</evidence>
<dbReference type="Gene3D" id="1.20.120.450">
    <property type="entry name" value="dinb family like domain"/>
    <property type="match status" value="1"/>
</dbReference>
<dbReference type="SUPFAM" id="SSF109854">
    <property type="entry name" value="DinB/YfiT-like putative metalloenzymes"/>
    <property type="match status" value="1"/>
</dbReference>
<dbReference type="InterPro" id="IPR007837">
    <property type="entry name" value="DinB"/>
</dbReference>
<dbReference type="HOGENOM" id="CLU_101283_1_1_5"/>
<evidence type="ECO:0000256" key="2">
    <source>
        <dbReference type="ARBA" id="ARBA00022723"/>
    </source>
</evidence>
<feature type="binding site" evidence="3">
    <location>
        <position position="131"/>
    </location>
    <ligand>
        <name>a divalent metal cation</name>
        <dbReference type="ChEBI" id="CHEBI:60240"/>
    </ligand>
</feature>
<evidence type="ECO:0000256" key="3">
    <source>
        <dbReference type="PIRSR" id="PIRSR607837-1"/>
    </source>
</evidence>
<protein>
    <submittedName>
        <fullName evidence="4">DinB family protein</fullName>
    </submittedName>
</protein>
<sequence length="166" mass="19006">MSGYAPIAIELSRYNQWQNEKLYKIVAALPEGEASRGRGMFFGDIVSTLDHILMVDTHLFGYIQGITPPPFDPKRRIETEFDNLRAARIGLDARLRLACESALPSWFDETIVMPSGRRLPRSFWWEQLFNHGTHHRSQVTSELTHMGIDYGNTDLPYNPLTQFPAP</sequence>
<accession>A7HPR1</accession>
<dbReference type="GO" id="GO:0046872">
    <property type="term" value="F:metal ion binding"/>
    <property type="evidence" value="ECO:0007669"/>
    <property type="project" value="UniProtKB-KW"/>
</dbReference>
<feature type="binding site" evidence="3">
    <location>
        <position position="51"/>
    </location>
    <ligand>
        <name>a divalent metal cation</name>
        <dbReference type="ChEBI" id="CHEBI:60240"/>
    </ligand>
</feature>
<evidence type="ECO:0000256" key="1">
    <source>
        <dbReference type="ARBA" id="ARBA00008635"/>
    </source>
</evidence>
<dbReference type="InterPro" id="IPR034660">
    <property type="entry name" value="DinB/YfiT-like"/>
</dbReference>
<dbReference type="PANTHER" id="PTHR37302">
    <property type="entry name" value="SLR1116 PROTEIN"/>
    <property type="match status" value="1"/>
</dbReference>
<gene>
    <name evidence="4" type="ordered locus">Plav_0271</name>
</gene>
<dbReference type="RefSeq" id="WP_011995185.1">
    <property type="nucleotide sequence ID" value="NC_009719.1"/>
</dbReference>
<dbReference type="EMBL" id="CP000774">
    <property type="protein sequence ID" value="ABS61894.1"/>
    <property type="molecule type" value="Genomic_DNA"/>
</dbReference>
<comment type="similarity">
    <text evidence="1">Belongs to the DinB family.</text>
</comment>
<dbReference type="Pfam" id="PF05163">
    <property type="entry name" value="DinB"/>
    <property type="match status" value="1"/>
</dbReference>
<keyword evidence="2 3" id="KW-0479">Metal-binding</keyword>
<evidence type="ECO:0000313" key="4">
    <source>
        <dbReference type="EMBL" id="ABS61894.1"/>
    </source>
</evidence>
<dbReference type="STRING" id="402881.Plav_0271"/>
<reference evidence="4 5" key="1">
    <citation type="journal article" date="2011" name="Stand. Genomic Sci.">
        <title>Complete genome sequence of Parvibaculum lavamentivorans type strain (DS-1(T)).</title>
        <authorList>
            <person name="Schleheck D."/>
            <person name="Weiss M."/>
            <person name="Pitluck S."/>
            <person name="Bruce D."/>
            <person name="Land M.L."/>
            <person name="Han S."/>
            <person name="Saunders E."/>
            <person name="Tapia R."/>
            <person name="Detter C."/>
            <person name="Brettin T."/>
            <person name="Han J."/>
            <person name="Woyke T."/>
            <person name="Goodwin L."/>
            <person name="Pennacchio L."/>
            <person name="Nolan M."/>
            <person name="Cook A.M."/>
            <person name="Kjelleberg S."/>
            <person name="Thomas T."/>
        </authorList>
    </citation>
    <scope>NUCLEOTIDE SEQUENCE [LARGE SCALE GENOMIC DNA]</scope>
    <source>
        <strain evidence="5">DS-1 / DSM 13023 / NCIMB 13966</strain>
    </source>
</reference>
<name>A7HPR1_PARL1</name>
<dbReference type="Proteomes" id="UP000006377">
    <property type="component" value="Chromosome"/>
</dbReference>
<feature type="binding site" evidence="3">
    <location>
        <position position="135"/>
    </location>
    <ligand>
        <name>a divalent metal cation</name>
        <dbReference type="ChEBI" id="CHEBI:60240"/>
    </ligand>
</feature>
<dbReference type="PANTHER" id="PTHR37302:SF1">
    <property type="entry name" value="PROTEIN DINB"/>
    <property type="match status" value="1"/>
</dbReference>
<dbReference type="eggNOG" id="COG2318">
    <property type="taxonomic scope" value="Bacteria"/>
</dbReference>
<dbReference type="KEGG" id="pla:Plav_0271"/>
<proteinExistence type="inferred from homology"/>
<organism evidence="4 5">
    <name type="scientific">Parvibaculum lavamentivorans (strain DS-1 / DSM 13023 / NCIMB 13966)</name>
    <dbReference type="NCBI Taxonomy" id="402881"/>
    <lineage>
        <taxon>Bacteria</taxon>
        <taxon>Pseudomonadati</taxon>
        <taxon>Pseudomonadota</taxon>
        <taxon>Alphaproteobacteria</taxon>
        <taxon>Hyphomicrobiales</taxon>
        <taxon>Parvibaculaceae</taxon>
        <taxon>Parvibaculum</taxon>
    </lineage>
</organism>
<keyword evidence="5" id="KW-1185">Reference proteome</keyword>
<dbReference type="OrthoDB" id="9807509at2"/>
<dbReference type="AlphaFoldDB" id="A7HPR1"/>